<comment type="caution">
    <text evidence="2">The sequence shown here is derived from an EMBL/GenBank/DDBJ whole genome shotgun (WGS) entry which is preliminary data.</text>
</comment>
<dbReference type="AlphaFoldDB" id="A0A1V9YD90"/>
<gene>
    <name evidence="2" type="ORF">ACHHYP_14415</name>
</gene>
<feature type="region of interest" description="Disordered" evidence="1">
    <location>
        <begin position="118"/>
        <end position="143"/>
    </location>
</feature>
<feature type="compositionally biased region" description="Polar residues" evidence="1">
    <location>
        <begin position="122"/>
        <end position="132"/>
    </location>
</feature>
<keyword evidence="3" id="KW-1185">Reference proteome</keyword>
<protein>
    <submittedName>
        <fullName evidence="2">Uncharacterized protein</fullName>
    </submittedName>
</protein>
<dbReference type="Proteomes" id="UP000243579">
    <property type="component" value="Unassembled WGS sequence"/>
</dbReference>
<sequence length="143" mass="15221">MSFSVRLRNLRTRIVYSANKLQYDTQKTAERIWYGSKNVGNATVQVPFMITTAMKGDLAKAGFPPQAIAGLTPESAHAILSSKTSFEAYQSQVEAAAAKVQQPSTMPPSAAIALVPEVPSEDPTSTPATSSAVAIVPDVPTRQ</sequence>
<name>A0A1V9YD90_ACHHY</name>
<accession>A0A1V9YD90</accession>
<organism evidence="2 3">
    <name type="scientific">Achlya hypogyna</name>
    <name type="common">Oomycete</name>
    <name type="synonym">Protoachlya hypogyna</name>
    <dbReference type="NCBI Taxonomy" id="1202772"/>
    <lineage>
        <taxon>Eukaryota</taxon>
        <taxon>Sar</taxon>
        <taxon>Stramenopiles</taxon>
        <taxon>Oomycota</taxon>
        <taxon>Saprolegniomycetes</taxon>
        <taxon>Saprolegniales</taxon>
        <taxon>Achlyaceae</taxon>
        <taxon>Achlya</taxon>
    </lineage>
</organism>
<proteinExistence type="predicted"/>
<dbReference type="OrthoDB" id="97693at2759"/>
<reference evidence="2 3" key="1">
    <citation type="journal article" date="2014" name="Genome Biol. Evol.">
        <title>The secreted proteins of Achlya hypogyna and Thraustotheca clavata identify the ancestral oomycete secretome and reveal gene acquisitions by horizontal gene transfer.</title>
        <authorList>
            <person name="Misner I."/>
            <person name="Blouin N."/>
            <person name="Leonard G."/>
            <person name="Richards T.A."/>
            <person name="Lane C.E."/>
        </authorList>
    </citation>
    <scope>NUCLEOTIDE SEQUENCE [LARGE SCALE GENOMIC DNA]</scope>
    <source>
        <strain evidence="2 3">ATCC 48635</strain>
    </source>
</reference>
<evidence type="ECO:0000256" key="1">
    <source>
        <dbReference type="SAM" id="MobiDB-lite"/>
    </source>
</evidence>
<evidence type="ECO:0000313" key="3">
    <source>
        <dbReference type="Proteomes" id="UP000243579"/>
    </source>
</evidence>
<evidence type="ECO:0000313" key="2">
    <source>
        <dbReference type="EMBL" id="OQR83662.1"/>
    </source>
</evidence>
<dbReference type="EMBL" id="JNBR01002127">
    <property type="protein sequence ID" value="OQR83662.1"/>
    <property type="molecule type" value="Genomic_DNA"/>
</dbReference>